<name>A0AA50H4N6_9HYPH</name>
<comment type="subcellular location">
    <subcellularLocation>
        <location evidence="6">Cell inner membrane</location>
    </subcellularLocation>
    <subcellularLocation>
        <location evidence="1">Cell membrane</location>
        <topology evidence="1">Single-pass membrane protein</topology>
    </subcellularLocation>
</comment>
<dbReference type="Gene3D" id="2.60.120.260">
    <property type="entry name" value="Galactose-binding domain-like"/>
    <property type="match status" value="2"/>
</dbReference>
<keyword evidence="6" id="KW-0732">Signal</keyword>
<feature type="transmembrane region" description="Helical" evidence="6">
    <location>
        <begin position="755"/>
        <end position="777"/>
    </location>
</feature>
<evidence type="ECO:0000313" key="9">
    <source>
        <dbReference type="Proteomes" id="UP001234585"/>
    </source>
</evidence>
<keyword evidence="6" id="KW-0135">Cellulose biosynthesis</keyword>
<keyword evidence="6" id="KW-0973">c-di-GMP</keyword>
<dbReference type="GO" id="GO:0006011">
    <property type="term" value="P:UDP-alpha-D-glucose metabolic process"/>
    <property type="evidence" value="ECO:0007669"/>
    <property type="project" value="InterPro"/>
</dbReference>
<keyword evidence="9" id="KW-1185">Reference proteome</keyword>
<sequence>MKFAPAAAVGLGLFLALSASTTFAQEATVPFDMSGERGPTADKKPDEGDSSTTTTTPTTTQAEQKPVVKPPARRYIVSAPSLMLEGEVASRSFPIYLTKDEAAGADALNLGYSNAVVVAPEASRLTVVVNDVPIGEMPVQSAEGTKDVQLKLPAGLLRPGVNRVTFNATHRHRTDCTIRSTYDLWTAIDPARTFLTLPDTPAGRLQTMDDIPAIGVGPTGQTKFILVLPEMGQPAATNALMRLSQGLAMMAKMSNQTFDVVNTMPATLGAGELAVVMGTAGDLTPILPRLPATAGSSAVATFVDAPAGDGKVLAVSGPDWPSIESAVEGIVSPIDRPLGIMREALSVRQRNAAEMPLVYGETTLTLAALGVRTGEFSGRRFRTGFDIGIPSDFYADAYGEATLLLDAAYAPDVLPGSHFDVYVNGNLASTVPFNSRNGGIFRHLPIRVTMRHLRPGPNRIDIEAILLTQADAVCAPGASALQEPRFALFDTSELRVPNFARIGQMPNLAALSGTAFPYNGQPEPAALYLDRLDSDTLSTGATFLGRLAVSGGRALQVRPESSALAIGDRNAILIGTLSQLPPLVLSQTHIAAESASTWGAPVTGDNQQAGTQEAIDQWQSRVRGGAWRSQVAAFQAWLQETFDISFSSLRLLPGEEQEVVPDDSAQFLIAQGDSPDHTATWTVLSAPTGASLKAGMAAMAQDARWQQLDGYASLDDKASDSLDTRPVSRARFVPTQPWSFSNMRLIAANWLSSNILSYALAFCGLSLLLGMATWGLLRRFGRQL</sequence>
<keyword evidence="4 6" id="KW-1133">Transmembrane helix</keyword>
<comment type="similarity">
    <text evidence="6">Belongs to the AcsB/BcsB family.</text>
</comment>
<evidence type="ECO:0000256" key="2">
    <source>
        <dbReference type="ARBA" id="ARBA00022475"/>
    </source>
</evidence>
<comment type="function">
    <text evidence="6">Binds the cellulose synthase activator, bis-(3'-5') cyclic diguanylic acid (c-di-GMP).</text>
</comment>
<keyword evidence="6" id="KW-0997">Cell inner membrane</keyword>
<proteinExistence type="inferred from homology"/>
<dbReference type="InterPro" id="IPR018513">
    <property type="entry name" value="Cell_synthase_bac"/>
</dbReference>
<reference evidence="8 9" key="1">
    <citation type="submission" date="2023-08" db="EMBL/GenBank/DDBJ databases">
        <title>Pathogen: clinical or host-associated sample.</title>
        <authorList>
            <person name="Hergert J."/>
            <person name="Casey R."/>
            <person name="Wagner J."/>
            <person name="Young E.L."/>
            <person name="Oakeson K.F."/>
        </authorList>
    </citation>
    <scope>NUCLEOTIDE SEQUENCE [LARGE SCALE GENOMIC DNA]</scope>
    <source>
        <strain evidence="8 9">1760953</strain>
    </source>
</reference>
<gene>
    <name evidence="8" type="ORF">Q9313_11825</name>
</gene>
<dbReference type="EMBL" id="CP132302">
    <property type="protein sequence ID" value="WLR96408.1"/>
    <property type="molecule type" value="Genomic_DNA"/>
</dbReference>
<accession>A0AA50H4N6</accession>
<dbReference type="RefSeq" id="WP_306036773.1">
    <property type="nucleotide sequence ID" value="NZ_CP132302.1"/>
</dbReference>
<organism evidence="8 9">
    <name type="scientific">Shinella sumterensis</name>
    <dbReference type="NCBI Taxonomy" id="1967501"/>
    <lineage>
        <taxon>Bacteria</taxon>
        <taxon>Pseudomonadati</taxon>
        <taxon>Pseudomonadota</taxon>
        <taxon>Alphaproteobacteria</taxon>
        <taxon>Hyphomicrobiales</taxon>
        <taxon>Rhizobiaceae</taxon>
        <taxon>Shinella</taxon>
    </lineage>
</organism>
<evidence type="ECO:0000256" key="3">
    <source>
        <dbReference type="ARBA" id="ARBA00022692"/>
    </source>
</evidence>
<dbReference type="PANTHER" id="PTHR39083">
    <property type="entry name" value="CYCLIC DI-GMP-BINDING PROTEIN"/>
    <property type="match status" value="1"/>
</dbReference>
<dbReference type="GO" id="GO:0005886">
    <property type="term" value="C:plasma membrane"/>
    <property type="evidence" value="ECO:0007669"/>
    <property type="project" value="UniProtKB-SubCell"/>
</dbReference>
<keyword evidence="5 6" id="KW-0472">Membrane</keyword>
<evidence type="ECO:0000256" key="4">
    <source>
        <dbReference type="ARBA" id="ARBA00022989"/>
    </source>
</evidence>
<feature type="region of interest" description="Disordered" evidence="7">
    <location>
        <begin position="29"/>
        <end position="67"/>
    </location>
</feature>
<comment type="subunit">
    <text evidence="6">Tightly associated with the cellulose synthase catalytic subunit.</text>
</comment>
<dbReference type="PANTHER" id="PTHR39083:SF1">
    <property type="entry name" value="CYCLIC DI-GMP-BINDING PROTEIN"/>
    <property type="match status" value="1"/>
</dbReference>
<keyword evidence="3 6" id="KW-0812">Transmembrane</keyword>
<dbReference type="Proteomes" id="UP001234585">
    <property type="component" value="Chromosome"/>
</dbReference>
<dbReference type="Pfam" id="PF03170">
    <property type="entry name" value="BcsB"/>
    <property type="match status" value="1"/>
</dbReference>
<keyword evidence="2 6" id="KW-1003">Cell membrane</keyword>
<feature type="chain" id="PRO_5041486922" description="Cyclic di-GMP-binding protein" evidence="6">
    <location>
        <begin position="25"/>
        <end position="784"/>
    </location>
</feature>
<dbReference type="GO" id="GO:0030244">
    <property type="term" value="P:cellulose biosynthetic process"/>
    <property type="evidence" value="ECO:0007669"/>
    <property type="project" value="UniProtKB-KW"/>
</dbReference>
<feature type="signal peptide" evidence="6">
    <location>
        <begin position="1"/>
        <end position="24"/>
    </location>
</feature>
<evidence type="ECO:0000256" key="5">
    <source>
        <dbReference type="ARBA" id="ARBA00023136"/>
    </source>
</evidence>
<evidence type="ECO:0000256" key="7">
    <source>
        <dbReference type="SAM" id="MobiDB-lite"/>
    </source>
</evidence>
<evidence type="ECO:0000313" key="8">
    <source>
        <dbReference type="EMBL" id="WLR96408.1"/>
    </source>
</evidence>
<evidence type="ECO:0000256" key="1">
    <source>
        <dbReference type="ARBA" id="ARBA00004162"/>
    </source>
</evidence>
<evidence type="ECO:0000256" key="6">
    <source>
        <dbReference type="RuleBase" id="RU365021"/>
    </source>
</evidence>
<protein>
    <recommendedName>
        <fullName evidence="6">Cyclic di-GMP-binding protein</fullName>
    </recommendedName>
    <alternativeName>
        <fullName evidence="6">Cellulose synthase regulatory subunit</fullName>
    </alternativeName>
</protein>
<dbReference type="AlphaFoldDB" id="A0AA50H4N6"/>
<comment type="pathway">
    <text evidence="6">Glycan metabolism; bacterial cellulose biosynthesis.</text>
</comment>